<dbReference type="PANTHER" id="PTHR15503:SF22">
    <property type="entry name" value="TRANSPOSON TY3-I GAG POLYPROTEIN"/>
    <property type="match status" value="1"/>
</dbReference>
<keyword evidence="6" id="KW-1185">Reference proteome</keyword>
<dbReference type="SUPFAM" id="SSF50630">
    <property type="entry name" value="Acid proteases"/>
    <property type="match status" value="1"/>
</dbReference>
<reference evidence="5 6" key="1">
    <citation type="journal article" date="2018" name="Cell">
        <title>The Chara Genome: Secondary Complexity and Implications for Plant Terrestrialization.</title>
        <authorList>
            <person name="Nishiyama T."/>
            <person name="Sakayama H."/>
            <person name="Vries J.D."/>
            <person name="Buschmann H."/>
            <person name="Saint-Marcoux D."/>
            <person name="Ullrich K.K."/>
            <person name="Haas F.B."/>
            <person name="Vanderstraeten L."/>
            <person name="Becker D."/>
            <person name="Lang D."/>
            <person name="Vosolsobe S."/>
            <person name="Rombauts S."/>
            <person name="Wilhelmsson P.K.I."/>
            <person name="Janitza P."/>
            <person name="Kern R."/>
            <person name="Heyl A."/>
            <person name="Rumpler F."/>
            <person name="Villalobos L.I.A.C."/>
            <person name="Clay J.M."/>
            <person name="Skokan R."/>
            <person name="Toyoda A."/>
            <person name="Suzuki Y."/>
            <person name="Kagoshima H."/>
            <person name="Schijlen E."/>
            <person name="Tajeshwar N."/>
            <person name="Catarino B."/>
            <person name="Hetherington A.J."/>
            <person name="Saltykova A."/>
            <person name="Bonnot C."/>
            <person name="Breuninger H."/>
            <person name="Symeonidi A."/>
            <person name="Radhakrishnan G.V."/>
            <person name="Van Nieuwerburgh F."/>
            <person name="Deforce D."/>
            <person name="Chang C."/>
            <person name="Karol K.G."/>
            <person name="Hedrich R."/>
            <person name="Ulvskov P."/>
            <person name="Glockner G."/>
            <person name="Delwiche C.F."/>
            <person name="Petrasek J."/>
            <person name="Van de Peer Y."/>
            <person name="Friml J."/>
            <person name="Beilby M."/>
            <person name="Dolan L."/>
            <person name="Kohara Y."/>
            <person name="Sugano S."/>
            <person name="Fujiyama A."/>
            <person name="Delaux P.-M."/>
            <person name="Quint M."/>
            <person name="TheiBen G."/>
            <person name="Hagemann M."/>
            <person name="Harholt J."/>
            <person name="Dunand C."/>
            <person name="Zachgo S."/>
            <person name="Langdale J."/>
            <person name="Maumus F."/>
            <person name="Straeten D.V.D."/>
            <person name="Gould S.B."/>
            <person name="Rensing S.A."/>
        </authorList>
    </citation>
    <scope>NUCLEOTIDE SEQUENCE [LARGE SCALE GENOMIC DNA]</scope>
    <source>
        <strain evidence="5 6">S276</strain>
    </source>
</reference>
<feature type="compositionally biased region" description="Polar residues" evidence="4">
    <location>
        <begin position="109"/>
        <end position="129"/>
    </location>
</feature>
<dbReference type="Proteomes" id="UP000265515">
    <property type="component" value="Unassembled WGS sequence"/>
</dbReference>
<keyword evidence="3" id="KW-0695">RNA-directed DNA polymerase</keyword>
<dbReference type="GO" id="GO:0004190">
    <property type="term" value="F:aspartic-type endopeptidase activity"/>
    <property type="evidence" value="ECO:0007669"/>
    <property type="project" value="InterPro"/>
</dbReference>
<feature type="region of interest" description="Disordered" evidence="4">
    <location>
        <begin position="75"/>
        <end position="134"/>
    </location>
</feature>
<evidence type="ECO:0000313" key="6">
    <source>
        <dbReference type="Proteomes" id="UP000265515"/>
    </source>
</evidence>
<accession>A0A388KPJ1</accession>
<dbReference type="SUPFAM" id="SSF53098">
    <property type="entry name" value="Ribonuclease H-like"/>
    <property type="match status" value="1"/>
</dbReference>
<dbReference type="InterPro" id="IPR021109">
    <property type="entry name" value="Peptidase_aspartic_dom_sf"/>
</dbReference>
<dbReference type="CDD" id="cd00303">
    <property type="entry name" value="retropepsin_like"/>
    <property type="match status" value="1"/>
</dbReference>
<sequence>MSRTWQDEDKHGNALTHVEGTLTTLVEFFDKAAKIIVTNKEAKNLHHSSATGPSRDQHRPKVAVVVAATPIDQTSEAVSANEGDKLVAAWDGGRPGKCRGRGKTKTNTASSAGPSQQLQPHGPNTVSPSKHTRHARDSIIVCGVTAISTRQWAARRKARANWETEHCREHMRKSIVLLFFILLRTILPGSFLRCTHAQGQDVYVASSPSDNGNLSSSRDSAREFNIEVLDPLTSEDFVWLPVPTMGRLSGPQCAALCAHLHTYLSFYAPPTSPTDDEVMVGDILAYVTKVGCEFRKQWYDDNNAPPLYVRIQVGQASCSALLDSGASRNFMSQAVMKKAGLGAQVRRKANPTTIKLADGRTQQLIDRYVEAVPVDLAPHACEPVTFDILDTDFDIILGMAWLESADHTVNFHRRTLTVRYAFGSEFADIFESLTGVVSDRLISHEIIPEAGVVPPTGCIYLMSEEELTGLRAQLDGLMDKGWIRPSSSHRERQFSSYGRRTRIYDCASTLRALLVAQPSRRRHTLLRVMRGLLTLQIPQSSYGKLRPLPVSLRQREAITMNITGPFPKHKAGVGGILTVVDRLTKFAMFLPCRYHAKAPELAEVLYSGWIRTKGYPKEIVCNRGTRFMFDFLLALIK</sequence>
<dbReference type="InterPro" id="IPR012337">
    <property type="entry name" value="RNaseH-like_sf"/>
</dbReference>
<dbReference type="PROSITE" id="PS00141">
    <property type="entry name" value="ASP_PROTEASE"/>
    <property type="match status" value="1"/>
</dbReference>
<gene>
    <name evidence="5" type="ORF">CBR_g10912</name>
</gene>
<dbReference type="Gene3D" id="2.40.70.10">
    <property type="entry name" value="Acid Proteases"/>
    <property type="match status" value="1"/>
</dbReference>
<evidence type="ECO:0000256" key="1">
    <source>
        <dbReference type="ARBA" id="ARBA00022679"/>
    </source>
</evidence>
<evidence type="ECO:0008006" key="7">
    <source>
        <dbReference type="Google" id="ProtNLM"/>
    </source>
</evidence>
<dbReference type="AlphaFoldDB" id="A0A388KPJ1"/>
<comment type="caution">
    <text evidence="5">The sequence shown here is derived from an EMBL/GenBank/DDBJ whole genome shotgun (WGS) entry which is preliminary data.</text>
</comment>
<evidence type="ECO:0000256" key="3">
    <source>
        <dbReference type="ARBA" id="ARBA00022918"/>
    </source>
</evidence>
<dbReference type="GO" id="GO:0003964">
    <property type="term" value="F:RNA-directed DNA polymerase activity"/>
    <property type="evidence" value="ECO:0007669"/>
    <property type="project" value="UniProtKB-KW"/>
</dbReference>
<name>A0A388KPJ1_CHABU</name>
<dbReference type="Gramene" id="GBG71974">
    <property type="protein sequence ID" value="GBG71974"/>
    <property type="gene ID" value="CBR_g10912"/>
</dbReference>
<evidence type="ECO:0000256" key="4">
    <source>
        <dbReference type="SAM" id="MobiDB-lite"/>
    </source>
</evidence>
<dbReference type="InterPro" id="IPR036397">
    <property type="entry name" value="RNaseH_sf"/>
</dbReference>
<keyword evidence="2" id="KW-0548">Nucleotidyltransferase</keyword>
<dbReference type="EMBL" id="BFEA01000156">
    <property type="protein sequence ID" value="GBG71974.1"/>
    <property type="molecule type" value="Genomic_DNA"/>
</dbReference>
<dbReference type="InterPro" id="IPR001969">
    <property type="entry name" value="Aspartic_peptidase_AS"/>
</dbReference>
<dbReference type="Pfam" id="PF08284">
    <property type="entry name" value="RVP_2"/>
    <property type="match status" value="1"/>
</dbReference>
<keyword evidence="1" id="KW-0808">Transferase</keyword>
<dbReference type="PANTHER" id="PTHR15503">
    <property type="entry name" value="LDOC1 RELATED"/>
    <property type="match status" value="1"/>
</dbReference>
<proteinExistence type="predicted"/>
<organism evidence="5 6">
    <name type="scientific">Chara braunii</name>
    <name type="common">Braun's stonewort</name>
    <dbReference type="NCBI Taxonomy" id="69332"/>
    <lineage>
        <taxon>Eukaryota</taxon>
        <taxon>Viridiplantae</taxon>
        <taxon>Streptophyta</taxon>
        <taxon>Charophyceae</taxon>
        <taxon>Charales</taxon>
        <taxon>Characeae</taxon>
        <taxon>Chara</taxon>
    </lineage>
</organism>
<dbReference type="GO" id="GO:0006508">
    <property type="term" value="P:proteolysis"/>
    <property type="evidence" value="ECO:0007669"/>
    <property type="project" value="InterPro"/>
</dbReference>
<dbReference type="Gene3D" id="3.30.420.10">
    <property type="entry name" value="Ribonuclease H-like superfamily/Ribonuclease H"/>
    <property type="match status" value="1"/>
</dbReference>
<evidence type="ECO:0000256" key="2">
    <source>
        <dbReference type="ARBA" id="ARBA00022695"/>
    </source>
</evidence>
<dbReference type="GO" id="GO:0003676">
    <property type="term" value="F:nucleic acid binding"/>
    <property type="evidence" value="ECO:0007669"/>
    <property type="project" value="InterPro"/>
</dbReference>
<dbReference type="InterPro" id="IPR032567">
    <property type="entry name" value="RTL1-rel"/>
</dbReference>
<protein>
    <recommendedName>
        <fullName evidence="7">Integrase catalytic domain-containing protein</fullName>
    </recommendedName>
</protein>
<evidence type="ECO:0000313" key="5">
    <source>
        <dbReference type="EMBL" id="GBG71974.1"/>
    </source>
</evidence>